<dbReference type="AlphaFoldDB" id="A0A327QUC7"/>
<feature type="chain" id="PRO_5016270696" evidence="1">
    <location>
        <begin position="21"/>
        <end position="255"/>
    </location>
</feature>
<keyword evidence="4" id="KW-1185">Reference proteome</keyword>
<name>A0A327QUC7_9BACT</name>
<dbReference type="InterPro" id="IPR025665">
    <property type="entry name" value="Beta-barrel_OMP_2"/>
</dbReference>
<evidence type="ECO:0000313" key="4">
    <source>
        <dbReference type="Proteomes" id="UP000249547"/>
    </source>
</evidence>
<comment type="caution">
    <text evidence="3">The sequence shown here is derived from an EMBL/GenBank/DDBJ whole genome shotgun (WGS) entry which is preliminary data.</text>
</comment>
<proteinExistence type="predicted"/>
<protein>
    <submittedName>
        <fullName evidence="3">Outer membrane protein with beta-barrel domain</fullName>
    </submittedName>
</protein>
<sequence>MKKQLALYILLLLTATATYAQEQDTKKLSFRDRMEHRIIAGFNFGGTTPVPLPNTIRKIEGYWPAFAPTLGYEATYYFQPKWGVSAGVSLELKGMSVKDSVLYFPTIMNVTEGGQTGYFEGTFTGHNKTKIRNTYITIPVAAVFKPNNNWRFRMGGYMAWLLNGHFDGDVSDGYIRNGGPTGEKIIVDQATFDFADDLRRFDMGLQGGAERRVGKHLSVQANLSWGLRSIFPSDFKGMDFPMYNIYVMLGVNYRI</sequence>
<feature type="signal peptide" evidence="1">
    <location>
        <begin position="1"/>
        <end position="20"/>
    </location>
</feature>
<dbReference type="EMBL" id="QLLL01000003">
    <property type="protein sequence ID" value="RAJ07013.1"/>
    <property type="molecule type" value="Genomic_DNA"/>
</dbReference>
<gene>
    <name evidence="3" type="ORF">LX64_02142</name>
</gene>
<keyword evidence="1" id="KW-0732">Signal</keyword>
<reference evidence="3 4" key="1">
    <citation type="submission" date="2018-06" db="EMBL/GenBank/DDBJ databases">
        <title>Genomic Encyclopedia of Archaeal and Bacterial Type Strains, Phase II (KMG-II): from individual species to whole genera.</title>
        <authorList>
            <person name="Goeker M."/>
        </authorList>
    </citation>
    <scope>NUCLEOTIDE SEQUENCE [LARGE SCALE GENOMIC DNA]</scope>
    <source>
        <strain evidence="3 4">DSM 23857</strain>
    </source>
</reference>
<organism evidence="3 4">
    <name type="scientific">Chitinophaga skermanii</name>
    <dbReference type="NCBI Taxonomy" id="331697"/>
    <lineage>
        <taxon>Bacteria</taxon>
        <taxon>Pseudomonadati</taxon>
        <taxon>Bacteroidota</taxon>
        <taxon>Chitinophagia</taxon>
        <taxon>Chitinophagales</taxon>
        <taxon>Chitinophagaceae</taxon>
        <taxon>Chitinophaga</taxon>
    </lineage>
</organism>
<dbReference type="OrthoDB" id="1014137at2"/>
<dbReference type="Pfam" id="PF13568">
    <property type="entry name" value="OMP_b-brl_2"/>
    <property type="match status" value="1"/>
</dbReference>
<dbReference type="Proteomes" id="UP000249547">
    <property type="component" value="Unassembled WGS sequence"/>
</dbReference>
<evidence type="ECO:0000259" key="2">
    <source>
        <dbReference type="Pfam" id="PF13568"/>
    </source>
</evidence>
<dbReference type="RefSeq" id="WP_111597583.1">
    <property type="nucleotide sequence ID" value="NZ_QLLL01000003.1"/>
</dbReference>
<evidence type="ECO:0000256" key="1">
    <source>
        <dbReference type="SAM" id="SignalP"/>
    </source>
</evidence>
<evidence type="ECO:0000313" key="3">
    <source>
        <dbReference type="EMBL" id="RAJ07013.1"/>
    </source>
</evidence>
<feature type="domain" description="Outer membrane protein beta-barrel" evidence="2">
    <location>
        <begin position="32"/>
        <end position="231"/>
    </location>
</feature>
<accession>A0A327QUC7</accession>